<proteinExistence type="predicted"/>
<dbReference type="EMBL" id="JNAH01000007">
    <property type="protein sequence ID" value="KGF86493.1"/>
    <property type="molecule type" value="Genomic_DNA"/>
</dbReference>
<dbReference type="SUPFAM" id="SSF53756">
    <property type="entry name" value="UDP-Glycosyltransferase/glycogen phosphorylase"/>
    <property type="match status" value="1"/>
</dbReference>
<name>A0A0A1ZDZ5_PROMR</name>
<dbReference type="Proteomes" id="UP000030598">
    <property type="component" value="Unassembled WGS sequence"/>
</dbReference>
<evidence type="ECO:0000313" key="2">
    <source>
        <dbReference type="Proteomes" id="UP000030598"/>
    </source>
</evidence>
<keyword evidence="1" id="KW-0808">Transferase</keyword>
<dbReference type="AlphaFoldDB" id="A0A0A1ZDZ5"/>
<dbReference type="GO" id="GO:0016740">
    <property type="term" value="F:transferase activity"/>
    <property type="evidence" value="ECO:0007669"/>
    <property type="project" value="UniProtKB-KW"/>
</dbReference>
<sequence length="238" mass="27275">MRTIYEYLPIITCDYLITVSDSIAHCYKWKGAKKVAVIFNKPESPKITLGSGNSLLKKIPPKKNGINLIYIGALEENRSIEKLINIFRFKDGYNLYFLGEGSLENKITKISNPKSNIYLHPFVHKDYIVEFIKGFDYSLCLIETNSLSDYFCMPNKLFQSLAGGIPVIASNIPDLSSYIIKNKVGIIVNDVNEIIERISNLSKKIDFIKGNIKNKESEFIWSSEYEKLNKIYEYLENS</sequence>
<dbReference type="STRING" id="59925.EU91_1255"/>
<dbReference type="Pfam" id="PF13692">
    <property type="entry name" value="Glyco_trans_1_4"/>
    <property type="match status" value="1"/>
</dbReference>
<accession>A0A0A1ZDZ5</accession>
<gene>
    <name evidence="1" type="ORF">EU91_1255</name>
</gene>
<evidence type="ECO:0000313" key="1">
    <source>
        <dbReference type="EMBL" id="KGF86493.1"/>
    </source>
</evidence>
<comment type="caution">
    <text evidence="1">The sequence shown here is derived from an EMBL/GenBank/DDBJ whole genome shotgun (WGS) entry which is preliminary data.</text>
</comment>
<dbReference type="Gene3D" id="3.40.50.2000">
    <property type="entry name" value="Glycogen Phosphorylase B"/>
    <property type="match status" value="1"/>
</dbReference>
<reference evidence="2" key="1">
    <citation type="journal article" date="2014" name="Sci. Data">
        <title>Genomes of diverse isolates of the marine cyanobacterium Prochlorococcus.</title>
        <authorList>
            <person name="Biller S."/>
            <person name="Berube P."/>
            <person name="Thompson J."/>
            <person name="Kelly L."/>
            <person name="Roggensack S."/>
            <person name="Awad L."/>
            <person name="Roache-Johnson K."/>
            <person name="Ding H."/>
            <person name="Giovannoni S.J."/>
            <person name="Moore L.R."/>
            <person name="Chisholm S.W."/>
        </authorList>
    </citation>
    <scope>NUCLEOTIDE SEQUENCE [LARGE SCALE GENOMIC DNA]</scope>
    <source>
        <strain evidence="2">GP2</strain>
    </source>
</reference>
<protein>
    <submittedName>
        <fullName evidence="1">Glycosyltransferase</fullName>
    </submittedName>
</protein>
<organism evidence="1 2">
    <name type="scientific">Prochlorococcus marinus str. GP2</name>
    <dbReference type="NCBI Taxonomy" id="59925"/>
    <lineage>
        <taxon>Bacteria</taxon>
        <taxon>Bacillati</taxon>
        <taxon>Cyanobacteriota</taxon>
        <taxon>Cyanophyceae</taxon>
        <taxon>Synechococcales</taxon>
        <taxon>Prochlorococcaceae</taxon>
        <taxon>Prochlorococcus</taxon>
    </lineage>
</organism>
<dbReference type="eggNOG" id="COG0438">
    <property type="taxonomic scope" value="Bacteria"/>
</dbReference>